<evidence type="ECO:0000313" key="3">
    <source>
        <dbReference type="Proteomes" id="UP000007015"/>
    </source>
</evidence>
<keyword evidence="1" id="KW-0732">Signal</keyword>
<evidence type="ECO:0000313" key="2">
    <source>
        <dbReference type="EMBL" id="EEC69858.1"/>
    </source>
</evidence>
<feature type="chain" id="PRO_5002867469" evidence="1">
    <location>
        <begin position="25"/>
        <end position="106"/>
    </location>
</feature>
<feature type="signal peptide" evidence="1">
    <location>
        <begin position="1"/>
        <end position="24"/>
    </location>
</feature>
<proteinExistence type="predicted"/>
<dbReference type="Proteomes" id="UP000007015">
    <property type="component" value="Chromosome 1"/>
</dbReference>
<dbReference type="Gramene" id="BGIOSGA002686-TA">
    <property type="protein sequence ID" value="BGIOSGA002686-PA"/>
    <property type="gene ID" value="BGIOSGA002686"/>
</dbReference>
<reference evidence="2 3" key="1">
    <citation type="journal article" date="2005" name="PLoS Biol.">
        <title>The genomes of Oryza sativa: a history of duplications.</title>
        <authorList>
            <person name="Yu J."/>
            <person name="Wang J."/>
            <person name="Lin W."/>
            <person name="Li S."/>
            <person name="Li H."/>
            <person name="Zhou J."/>
            <person name="Ni P."/>
            <person name="Dong W."/>
            <person name="Hu S."/>
            <person name="Zeng C."/>
            <person name="Zhang J."/>
            <person name="Zhang Y."/>
            <person name="Li R."/>
            <person name="Xu Z."/>
            <person name="Li S."/>
            <person name="Li X."/>
            <person name="Zheng H."/>
            <person name="Cong L."/>
            <person name="Lin L."/>
            <person name="Yin J."/>
            <person name="Geng J."/>
            <person name="Li G."/>
            <person name="Shi J."/>
            <person name="Liu J."/>
            <person name="Lv H."/>
            <person name="Li J."/>
            <person name="Wang J."/>
            <person name="Deng Y."/>
            <person name="Ran L."/>
            <person name="Shi X."/>
            <person name="Wang X."/>
            <person name="Wu Q."/>
            <person name="Li C."/>
            <person name="Ren X."/>
            <person name="Wang J."/>
            <person name="Wang X."/>
            <person name="Li D."/>
            <person name="Liu D."/>
            <person name="Zhang X."/>
            <person name="Ji Z."/>
            <person name="Zhao W."/>
            <person name="Sun Y."/>
            <person name="Zhang Z."/>
            <person name="Bao J."/>
            <person name="Han Y."/>
            <person name="Dong L."/>
            <person name="Ji J."/>
            <person name="Chen P."/>
            <person name="Wu S."/>
            <person name="Liu J."/>
            <person name="Xiao Y."/>
            <person name="Bu D."/>
            <person name="Tan J."/>
            <person name="Yang L."/>
            <person name="Ye C."/>
            <person name="Zhang J."/>
            <person name="Xu J."/>
            <person name="Zhou Y."/>
            <person name="Yu Y."/>
            <person name="Zhang B."/>
            <person name="Zhuang S."/>
            <person name="Wei H."/>
            <person name="Liu B."/>
            <person name="Lei M."/>
            <person name="Yu H."/>
            <person name="Li Y."/>
            <person name="Xu H."/>
            <person name="Wei S."/>
            <person name="He X."/>
            <person name="Fang L."/>
            <person name="Zhang Z."/>
            <person name="Zhang Y."/>
            <person name="Huang X."/>
            <person name="Su Z."/>
            <person name="Tong W."/>
            <person name="Li J."/>
            <person name="Tong Z."/>
            <person name="Li S."/>
            <person name="Ye J."/>
            <person name="Wang L."/>
            <person name="Fang L."/>
            <person name="Lei T."/>
            <person name="Chen C."/>
            <person name="Chen H."/>
            <person name="Xu Z."/>
            <person name="Li H."/>
            <person name="Huang H."/>
            <person name="Zhang F."/>
            <person name="Xu H."/>
            <person name="Li N."/>
            <person name="Zhao C."/>
            <person name="Li S."/>
            <person name="Dong L."/>
            <person name="Huang Y."/>
            <person name="Li L."/>
            <person name="Xi Y."/>
            <person name="Qi Q."/>
            <person name="Li W."/>
            <person name="Zhang B."/>
            <person name="Hu W."/>
            <person name="Zhang Y."/>
            <person name="Tian X."/>
            <person name="Jiao Y."/>
            <person name="Liang X."/>
            <person name="Jin J."/>
            <person name="Gao L."/>
            <person name="Zheng W."/>
            <person name="Hao B."/>
            <person name="Liu S."/>
            <person name="Wang W."/>
            <person name="Yuan L."/>
            <person name="Cao M."/>
            <person name="McDermott J."/>
            <person name="Samudrala R."/>
            <person name="Wang J."/>
            <person name="Wong G.K."/>
            <person name="Yang H."/>
        </authorList>
    </citation>
    <scope>NUCLEOTIDE SEQUENCE [LARGE SCALE GENOMIC DNA]</scope>
    <source>
        <strain evidence="3">cv. 93-11</strain>
    </source>
</reference>
<gene>
    <name evidence="2" type="ORF">OsI_00215</name>
</gene>
<protein>
    <submittedName>
        <fullName evidence="2">Uncharacterized protein</fullName>
    </submittedName>
</protein>
<name>B8AD11_ORYSI</name>
<evidence type="ECO:0000256" key="1">
    <source>
        <dbReference type="SAM" id="SignalP"/>
    </source>
</evidence>
<dbReference type="OMA" id="MYETMWD"/>
<sequence length="106" mass="11820">MEKRRFLGVCLLVAVLVLRAAVLGRGDDGGGGGRLLDPGKLEMFVDELPDMPRMRGYGVAEGGKLVAGNLTIGMYETMWDKMMLILFYNHATIKHFNLQRDPPFLH</sequence>
<organism evidence="2 3">
    <name type="scientific">Oryza sativa subsp. indica</name>
    <name type="common">Rice</name>
    <dbReference type="NCBI Taxonomy" id="39946"/>
    <lineage>
        <taxon>Eukaryota</taxon>
        <taxon>Viridiplantae</taxon>
        <taxon>Streptophyta</taxon>
        <taxon>Embryophyta</taxon>
        <taxon>Tracheophyta</taxon>
        <taxon>Spermatophyta</taxon>
        <taxon>Magnoliopsida</taxon>
        <taxon>Liliopsida</taxon>
        <taxon>Poales</taxon>
        <taxon>Poaceae</taxon>
        <taxon>BOP clade</taxon>
        <taxon>Oryzoideae</taxon>
        <taxon>Oryzeae</taxon>
        <taxon>Oryzinae</taxon>
        <taxon>Oryza</taxon>
        <taxon>Oryza sativa</taxon>
    </lineage>
</organism>
<dbReference type="STRING" id="39946.B8AD11"/>
<keyword evidence="3" id="KW-1185">Reference proteome</keyword>
<dbReference type="HOGENOM" id="CLU_2227603_0_0_1"/>
<dbReference type="AlphaFoldDB" id="B8AD11"/>
<dbReference type="EMBL" id="CM000126">
    <property type="protein sequence ID" value="EEC69858.1"/>
    <property type="molecule type" value="Genomic_DNA"/>
</dbReference>
<accession>B8AD11</accession>